<dbReference type="PANTHER" id="PTHR47113">
    <property type="entry name" value="LD09343P"/>
    <property type="match status" value="1"/>
</dbReference>
<dbReference type="Gene3D" id="3.30.470.20">
    <property type="entry name" value="ATP-grasp fold, B domain"/>
    <property type="match status" value="1"/>
</dbReference>
<dbReference type="Proteomes" id="UP001549921">
    <property type="component" value="Unassembled WGS sequence"/>
</dbReference>
<protein>
    <recommendedName>
        <fullName evidence="4">Tubulin polyglutamylase ttll-15</fullName>
    </recommendedName>
</protein>
<evidence type="ECO:0000313" key="2">
    <source>
        <dbReference type="EMBL" id="KAL0829010.1"/>
    </source>
</evidence>
<dbReference type="PANTHER" id="PTHR47113:SF1">
    <property type="entry name" value="LD09343P"/>
    <property type="match status" value="1"/>
</dbReference>
<evidence type="ECO:0008006" key="4">
    <source>
        <dbReference type="Google" id="ProtNLM"/>
    </source>
</evidence>
<dbReference type="Pfam" id="PF03133">
    <property type="entry name" value="TTL"/>
    <property type="match status" value="1"/>
</dbReference>
<name>A0ABD0STH7_LOXSC</name>
<gene>
    <name evidence="2" type="ORF">ABMA28_003883</name>
</gene>
<keyword evidence="1" id="KW-1133">Transmembrane helix</keyword>
<proteinExistence type="predicted"/>
<reference evidence="2 3" key="1">
    <citation type="submission" date="2024-06" db="EMBL/GenBank/DDBJ databases">
        <title>A chromosome-level genome assembly of beet webworm, Loxostege sticticalis.</title>
        <authorList>
            <person name="Zhang Y."/>
        </authorList>
    </citation>
    <scope>NUCLEOTIDE SEQUENCE [LARGE SCALE GENOMIC DNA]</scope>
    <source>
        <strain evidence="2">AQ028</strain>
        <tissue evidence="2">Male pupae</tissue>
    </source>
</reference>
<dbReference type="AlphaFoldDB" id="A0ABD0STH7"/>
<sequence>MENHETDTNQAKENDCAALDKNTVQEIDKVNSKNINKNDANINIFLIVCIVGVSLGILLEILNVQNRNKGVQRPKYWVYSAYSDVDNKNGILKHVHLVLDRYGYEKSTNTSTWNLLWSHDYPFRVLYPNLHKLKPHQKVNHFPGTGFITNKVDLATSESEYIPKAFKLPQNKKEFLEYASKNKNALFLEKHNQHRGIFIKNVSEIDLSSGKSFVQEYLQKPYLVDGHKFDIGVYVVLTSVNPLRVYWYKGDVLFRYCPAKYYPFDPKNLDKYVVGDDYLPTWEVPSLAQPYTALGFSMKNAFDLYARSKGDNPSKMWEEVKKAIAEVFVKKEKHIIEALKHYPSSDNFFEMMRVDLVVDEKLRVYLLEANMSPNLSSAHYPPNQLLYEQVLYNLFSITGVGTLVNRHKDPNQSDQAATNMVSSQKNIAVWGEECSTVCKDNCEARPICRLCRPCISTKLRNSLLKAHREYLHQGDFRRLYPPAMKPNTIDEEALQNLSEMNKLQHLWYQGKCNEDVSWCA</sequence>
<comment type="caution">
    <text evidence="2">The sequence shown here is derived from an EMBL/GenBank/DDBJ whole genome shotgun (WGS) entry which is preliminary data.</text>
</comment>
<dbReference type="InterPro" id="IPR004344">
    <property type="entry name" value="TTL/TTLL_fam"/>
</dbReference>
<keyword evidence="1" id="KW-0812">Transmembrane</keyword>
<accession>A0ABD0STH7</accession>
<dbReference type="InterPro" id="IPR053317">
    <property type="entry name" value="Tubulin_polyglutamylase"/>
</dbReference>
<dbReference type="EMBL" id="JBEDNZ010000015">
    <property type="protein sequence ID" value="KAL0829010.1"/>
    <property type="molecule type" value="Genomic_DNA"/>
</dbReference>
<dbReference type="PROSITE" id="PS51221">
    <property type="entry name" value="TTL"/>
    <property type="match status" value="1"/>
</dbReference>
<dbReference type="SUPFAM" id="SSF56059">
    <property type="entry name" value="Glutathione synthetase ATP-binding domain-like"/>
    <property type="match status" value="1"/>
</dbReference>
<feature type="transmembrane region" description="Helical" evidence="1">
    <location>
        <begin position="42"/>
        <end position="64"/>
    </location>
</feature>
<evidence type="ECO:0000256" key="1">
    <source>
        <dbReference type="SAM" id="Phobius"/>
    </source>
</evidence>
<evidence type="ECO:0000313" key="3">
    <source>
        <dbReference type="Proteomes" id="UP001549921"/>
    </source>
</evidence>
<organism evidence="2 3">
    <name type="scientific">Loxostege sticticalis</name>
    <name type="common">Beet webworm moth</name>
    <dbReference type="NCBI Taxonomy" id="481309"/>
    <lineage>
        <taxon>Eukaryota</taxon>
        <taxon>Metazoa</taxon>
        <taxon>Ecdysozoa</taxon>
        <taxon>Arthropoda</taxon>
        <taxon>Hexapoda</taxon>
        <taxon>Insecta</taxon>
        <taxon>Pterygota</taxon>
        <taxon>Neoptera</taxon>
        <taxon>Endopterygota</taxon>
        <taxon>Lepidoptera</taxon>
        <taxon>Glossata</taxon>
        <taxon>Ditrysia</taxon>
        <taxon>Pyraloidea</taxon>
        <taxon>Crambidae</taxon>
        <taxon>Pyraustinae</taxon>
        <taxon>Loxostege</taxon>
    </lineage>
</organism>
<keyword evidence="1" id="KW-0472">Membrane</keyword>